<keyword evidence="2" id="KW-1185">Reference proteome</keyword>
<proteinExistence type="predicted"/>
<protein>
    <submittedName>
        <fullName evidence="1">Outer spore coat protein CotE</fullName>
    </submittedName>
</protein>
<evidence type="ECO:0000313" key="1">
    <source>
        <dbReference type="EMBL" id="WFD11369.1"/>
    </source>
</evidence>
<dbReference type="InterPro" id="IPR018901">
    <property type="entry name" value="Spore_coat_CotE"/>
</dbReference>
<dbReference type="RefSeq" id="WP_277733398.1">
    <property type="nucleotide sequence ID" value="NZ_CP120733.1"/>
</dbReference>
<evidence type="ECO:0000313" key="2">
    <source>
        <dbReference type="Proteomes" id="UP001222800"/>
    </source>
</evidence>
<dbReference type="EMBL" id="CP120733">
    <property type="protein sequence ID" value="WFD11369.1"/>
    <property type="molecule type" value="Genomic_DNA"/>
</dbReference>
<keyword evidence="1" id="KW-0167">Capsid protein</keyword>
<dbReference type="Proteomes" id="UP001222800">
    <property type="component" value="Chromosome"/>
</dbReference>
<sequence>MDNKYKKEKRVTTIITNTVCGKKTQLCQNTINLDVDDIVLPTQILGSAIRNSHIEDSKIVDISNDFMLVNVTGEFEVHVWYEENDNTNVVKTYEQFSQDISIPVIEGVDYYSKKILPKLSRKPVSLGAMIINKCGCPTISIEVEYEIKIEITGEARLNVLCYLDEKECKCDNKKLDFCFDDDDDDHDD</sequence>
<name>A0ABY8EHV6_9FIRM</name>
<dbReference type="Pfam" id="PF10628">
    <property type="entry name" value="CotE"/>
    <property type="match status" value="1"/>
</dbReference>
<reference evidence="1 2" key="1">
    <citation type="submission" date="2023-03" db="EMBL/GenBank/DDBJ databases">
        <title>Complete genome sequence of Tepidibacter sp. SWIR-1, isolated from a deep-sea hydrothermal vent.</title>
        <authorList>
            <person name="Li X."/>
        </authorList>
    </citation>
    <scope>NUCLEOTIDE SEQUENCE [LARGE SCALE GENOMIC DNA]</scope>
    <source>
        <strain evidence="1 2">SWIR-1</strain>
    </source>
</reference>
<gene>
    <name evidence="1" type="primary">cotE</name>
    <name evidence="1" type="ORF">P4S50_04635</name>
</gene>
<keyword evidence="1" id="KW-0946">Virion</keyword>
<accession>A0ABY8EHV6</accession>
<organism evidence="1 2">
    <name type="scientific">Tepidibacter hydrothermalis</name>
    <dbReference type="NCBI Taxonomy" id="3036126"/>
    <lineage>
        <taxon>Bacteria</taxon>
        <taxon>Bacillati</taxon>
        <taxon>Bacillota</taxon>
        <taxon>Clostridia</taxon>
        <taxon>Peptostreptococcales</taxon>
        <taxon>Peptostreptococcaceae</taxon>
        <taxon>Tepidibacter</taxon>
    </lineage>
</organism>